<name>A0A7J7DAG2_TRIWF</name>
<dbReference type="InParanoid" id="A0A7J7DAG2"/>
<dbReference type="PANTHER" id="PTHR35834">
    <property type="entry name" value="ARMADILLO-TYPE FOLD PROTEIN-RELATED"/>
    <property type="match status" value="1"/>
</dbReference>
<evidence type="ECO:0000313" key="1">
    <source>
        <dbReference type="EMBL" id="KAF5743333.1"/>
    </source>
</evidence>
<dbReference type="EMBL" id="JAAARO010000009">
    <property type="protein sequence ID" value="KAF5743333.1"/>
    <property type="molecule type" value="Genomic_DNA"/>
</dbReference>
<keyword evidence="2" id="KW-1185">Reference proteome</keyword>
<organism evidence="1 2">
    <name type="scientific">Tripterygium wilfordii</name>
    <name type="common">Thunder God vine</name>
    <dbReference type="NCBI Taxonomy" id="458696"/>
    <lineage>
        <taxon>Eukaryota</taxon>
        <taxon>Viridiplantae</taxon>
        <taxon>Streptophyta</taxon>
        <taxon>Embryophyta</taxon>
        <taxon>Tracheophyta</taxon>
        <taxon>Spermatophyta</taxon>
        <taxon>Magnoliopsida</taxon>
        <taxon>eudicotyledons</taxon>
        <taxon>Gunneridae</taxon>
        <taxon>Pentapetalae</taxon>
        <taxon>rosids</taxon>
        <taxon>fabids</taxon>
        <taxon>Celastrales</taxon>
        <taxon>Celastraceae</taxon>
        <taxon>Tripterygium</taxon>
    </lineage>
</organism>
<sequence length="180" mass="19966">MGQIIKALVAMSTSCSIPVLTSLIKLVRIHLIDEIELEGEIPRIISLLSSEDLRIRVAALECVFEIAYHGRAEVIEAMLNEGLIEKLMELQRSKYGYNLIETEQHRDNGNGVNSLDMEGENGPFAGCVARFAVQVEVGEGLTTEERNEFKKEVLRRITEASVSEAEGATIFAEVLWGFSP</sequence>
<proteinExistence type="predicted"/>
<protein>
    <submittedName>
        <fullName evidence="1">Uncharacterized protein</fullName>
    </submittedName>
</protein>
<dbReference type="PANTHER" id="PTHR35834:SF3">
    <property type="entry name" value="ARM REPEAT SUPERFAMILY PROTEIN"/>
    <property type="match status" value="1"/>
</dbReference>
<dbReference type="InterPro" id="IPR016024">
    <property type="entry name" value="ARM-type_fold"/>
</dbReference>
<reference evidence="1 2" key="1">
    <citation type="journal article" date="2020" name="Nat. Commun.">
        <title>Genome of Tripterygium wilfordii and identification of cytochrome P450 involved in triptolide biosynthesis.</title>
        <authorList>
            <person name="Tu L."/>
            <person name="Su P."/>
            <person name="Zhang Z."/>
            <person name="Gao L."/>
            <person name="Wang J."/>
            <person name="Hu T."/>
            <person name="Zhou J."/>
            <person name="Zhang Y."/>
            <person name="Zhao Y."/>
            <person name="Liu Y."/>
            <person name="Song Y."/>
            <person name="Tong Y."/>
            <person name="Lu Y."/>
            <person name="Yang J."/>
            <person name="Xu C."/>
            <person name="Jia M."/>
            <person name="Peters R.J."/>
            <person name="Huang L."/>
            <person name="Gao W."/>
        </authorList>
    </citation>
    <scope>NUCLEOTIDE SEQUENCE [LARGE SCALE GENOMIC DNA]</scope>
    <source>
        <strain evidence="2">cv. XIE 37</strain>
        <tissue evidence="1">Leaf</tissue>
    </source>
</reference>
<dbReference type="Proteomes" id="UP000593562">
    <property type="component" value="Unassembled WGS sequence"/>
</dbReference>
<accession>A0A7J7DAG2</accession>
<dbReference type="SUPFAM" id="SSF48371">
    <property type="entry name" value="ARM repeat"/>
    <property type="match status" value="1"/>
</dbReference>
<dbReference type="Gene3D" id="1.25.10.10">
    <property type="entry name" value="Leucine-rich Repeat Variant"/>
    <property type="match status" value="1"/>
</dbReference>
<gene>
    <name evidence="1" type="ORF">HS088_TW09G01400</name>
</gene>
<dbReference type="InterPro" id="IPR011989">
    <property type="entry name" value="ARM-like"/>
</dbReference>
<evidence type="ECO:0000313" key="2">
    <source>
        <dbReference type="Proteomes" id="UP000593562"/>
    </source>
</evidence>
<dbReference type="AlphaFoldDB" id="A0A7J7DAG2"/>
<comment type="caution">
    <text evidence="1">The sequence shown here is derived from an EMBL/GenBank/DDBJ whole genome shotgun (WGS) entry which is preliminary data.</text>
</comment>